<dbReference type="Proteomes" id="UP001283361">
    <property type="component" value="Unassembled WGS sequence"/>
</dbReference>
<evidence type="ECO:0000313" key="1">
    <source>
        <dbReference type="EMBL" id="KAK3794655.1"/>
    </source>
</evidence>
<comment type="caution">
    <text evidence="1">The sequence shown here is derived from an EMBL/GenBank/DDBJ whole genome shotgun (WGS) entry which is preliminary data.</text>
</comment>
<sequence>MKYNNRIGCIYLVSSFRILQDRSEVTHARSYVISDGSSHILLQGRDVYHLFDLLCLASPGPVGSIKGKHGGEGSSFPC</sequence>
<reference evidence="1" key="1">
    <citation type="journal article" date="2023" name="G3 (Bethesda)">
        <title>A reference genome for the long-term kleptoplast-retaining sea slug Elysia crispata morphotype clarki.</title>
        <authorList>
            <person name="Eastman K.E."/>
            <person name="Pendleton A.L."/>
            <person name="Shaikh M.A."/>
            <person name="Suttiyut T."/>
            <person name="Ogas R."/>
            <person name="Tomko P."/>
            <person name="Gavelis G."/>
            <person name="Widhalm J.R."/>
            <person name="Wisecaver J.H."/>
        </authorList>
    </citation>
    <scope>NUCLEOTIDE SEQUENCE</scope>
    <source>
        <strain evidence="1">ECLA1</strain>
    </source>
</reference>
<evidence type="ECO:0000313" key="2">
    <source>
        <dbReference type="Proteomes" id="UP001283361"/>
    </source>
</evidence>
<organism evidence="1 2">
    <name type="scientific">Elysia crispata</name>
    <name type="common">lettuce slug</name>
    <dbReference type="NCBI Taxonomy" id="231223"/>
    <lineage>
        <taxon>Eukaryota</taxon>
        <taxon>Metazoa</taxon>
        <taxon>Spiralia</taxon>
        <taxon>Lophotrochozoa</taxon>
        <taxon>Mollusca</taxon>
        <taxon>Gastropoda</taxon>
        <taxon>Heterobranchia</taxon>
        <taxon>Euthyneura</taxon>
        <taxon>Panpulmonata</taxon>
        <taxon>Sacoglossa</taxon>
        <taxon>Placobranchoidea</taxon>
        <taxon>Plakobranchidae</taxon>
        <taxon>Elysia</taxon>
    </lineage>
</organism>
<proteinExistence type="predicted"/>
<protein>
    <submittedName>
        <fullName evidence="1">Uncharacterized protein</fullName>
    </submittedName>
</protein>
<name>A0AAE1E5V7_9GAST</name>
<dbReference type="EMBL" id="JAWDGP010001105">
    <property type="protein sequence ID" value="KAK3794655.1"/>
    <property type="molecule type" value="Genomic_DNA"/>
</dbReference>
<keyword evidence="2" id="KW-1185">Reference proteome</keyword>
<dbReference type="AlphaFoldDB" id="A0AAE1E5V7"/>
<gene>
    <name evidence="1" type="ORF">RRG08_003798</name>
</gene>
<accession>A0AAE1E5V7</accession>